<comment type="caution">
    <text evidence="2">The sequence shown here is derived from an EMBL/GenBank/DDBJ whole genome shotgun (WGS) entry which is preliminary data.</text>
</comment>
<evidence type="ECO:0000313" key="3">
    <source>
        <dbReference type="Proteomes" id="UP000324800"/>
    </source>
</evidence>
<organism evidence="2 3">
    <name type="scientific">Streblomastix strix</name>
    <dbReference type="NCBI Taxonomy" id="222440"/>
    <lineage>
        <taxon>Eukaryota</taxon>
        <taxon>Metamonada</taxon>
        <taxon>Preaxostyla</taxon>
        <taxon>Oxymonadida</taxon>
        <taxon>Streblomastigidae</taxon>
        <taxon>Streblomastix</taxon>
    </lineage>
</organism>
<reference evidence="2 3" key="1">
    <citation type="submission" date="2019-03" db="EMBL/GenBank/DDBJ databases">
        <title>Single cell metagenomics reveals metabolic interactions within the superorganism composed of flagellate Streblomastix strix and complex community of Bacteroidetes bacteria on its surface.</title>
        <authorList>
            <person name="Treitli S.C."/>
            <person name="Kolisko M."/>
            <person name="Husnik F."/>
            <person name="Keeling P."/>
            <person name="Hampl V."/>
        </authorList>
    </citation>
    <scope>NUCLEOTIDE SEQUENCE [LARGE SCALE GENOMIC DNA]</scope>
    <source>
        <strain evidence="2">ST1C</strain>
    </source>
</reference>
<evidence type="ECO:0000256" key="1">
    <source>
        <dbReference type="SAM" id="MobiDB-lite"/>
    </source>
</evidence>
<feature type="compositionally biased region" description="Polar residues" evidence="1">
    <location>
        <begin position="242"/>
        <end position="255"/>
    </location>
</feature>
<dbReference type="EMBL" id="SNRW01010984">
    <property type="protein sequence ID" value="KAA6375790.1"/>
    <property type="molecule type" value="Genomic_DNA"/>
</dbReference>
<dbReference type="Proteomes" id="UP000324800">
    <property type="component" value="Unassembled WGS sequence"/>
</dbReference>
<dbReference type="AlphaFoldDB" id="A0A5J4V0C3"/>
<name>A0A5J4V0C3_9EUKA</name>
<accession>A0A5J4V0C3</accession>
<protein>
    <submittedName>
        <fullName evidence="2">Uncharacterized protein</fullName>
    </submittedName>
</protein>
<evidence type="ECO:0000313" key="2">
    <source>
        <dbReference type="EMBL" id="KAA6375790.1"/>
    </source>
</evidence>
<proteinExistence type="predicted"/>
<gene>
    <name evidence="2" type="ORF">EZS28_028682</name>
</gene>
<sequence length="264" mass="29901">MKFDINGTIGVKRWKLNTAEFSDDEEELLDAARKFKKRNTSWPKYELSNPWPEHEYQAAYDVAAASAISTNSSIQAFEGFNLPPKRRLELLLKNFRLSLRSAQLSLASCENKLISFQGQHIVAAAPPFGTFRFKRLSSLDNLQKLATQFGLIGDQQSKLCTITKRSALVLQLDNSEQKKITITQPLKPNSPMTWSTLKTLFISPFLKLQRSVRYPLRSAIFPAIHQKADGTDSFQQSWRNLSPNPISNNHLTKSSLQDDEGEAK</sequence>
<feature type="region of interest" description="Disordered" evidence="1">
    <location>
        <begin position="242"/>
        <end position="264"/>
    </location>
</feature>